<reference evidence="3" key="1">
    <citation type="submission" date="2021-12" db="EMBL/GenBank/DDBJ databases">
        <title>Discovery of the Pendulisporaceae a myxobacterial family with distinct sporulation behavior and unique specialized metabolism.</title>
        <authorList>
            <person name="Garcia R."/>
            <person name="Popoff A."/>
            <person name="Bader C.D."/>
            <person name="Loehr J."/>
            <person name="Walesch S."/>
            <person name="Walt C."/>
            <person name="Boldt J."/>
            <person name="Bunk B."/>
            <person name="Haeckl F.J.F.P.J."/>
            <person name="Gunesch A.P."/>
            <person name="Birkelbach J."/>
            <person name="Nuebel U."/>
            <person name="Pietschmann T."/>
            <person name="Bach T."/>
            <person name="Mueller R."/>
        </authorList>
    </citation>
    <scope>NUCLEOTIDE SEQUENCE</scope>
    <source>
        <strain evidence="3">MSr11367</strain>
    </source>
</reference>
<name>A0ABZ2KWC4_9BACT</name>
<keyword evidence="2" id="KW-0732">Signal</keyword>
<proteinExistence type="predicted"/>
<feature type="chain" id="PRO_5045820785" description="Cytochrome c domain-containing protein" evidence="2">
    <location>
        <begin position="24"/>
        <end position="154"/>
    </location>
</feature>
<evidence type="ECO:0000256" key="2">
    <source>
        <dbReference type="SAM" id="SignalP"/>
    </source>
</evidence>
<sequence length="154" mass="16220">MNPSKAVALLIALIGLVSACSSASSSESDPDSEPAAGPVRDGPDDENEIPCAPRAVLQKTCQQCHARPTKNDAPFPLVRRSDILRRGRNGSTIAQLVIAQLESHAMPLAPVTMEAAARETLLSWVRAGAPGVTAMTCTETKANQESPIVDDVLH</sequence>
<dbReference type="RefSeq" id="WP_394831479.1">
    <property type="nucleotide sequence ID" value="NZ_CP089929.1"/>
</dbReference>
<evidence type="ECO:0000313" key="4">
    <source>
        <dbReference type="Proteomes" id="UP001374803"/>
    </source>
</evidence>
<evidence type="ECO:0000313" key="3">
    <source>
        <dbReference type="EMBL" id="WXB01861.1"/>
    </source>
</evidence>
<gene>
    <name evidence="3" type="ORF">LVJ94_33705</name>
</gene>
<dbReference type="Proteomes" id="UP001374803">
    <property type="component" value="Chromosome"/>
</dbReference>
<accession>A0ABZ2KWC4</accession>
<dbReference type="PROSITE" id="PS51257">
    <property type="entry name" value="PROKAR_LIPOPROTEIN"/>
    <property type="match status" value="1"/>
</dbReference>
<dbReference type="EMBL" id="CP089983">
    <property type="protein sequence ID" value="WXB01861.1"/>
    <property type="molecule type" value="Genomic_DNA"/>
</dbReference>
<feature type="region of interest" description="Disordered" evidence="1">
    <location>
        <begin position="23"/>
        <end position="50"/>
    </location>
</feature>
<keyword evidence="4" id="KW-1185">Reference proteome</keyword>
<evidence type="ECO:0008006" key="5">
    <source>
        <dbReference type="Google" id="ProtNLM"/>
    </source>
</evidence>
<evidence type="ECO:0000256" key="1">
    <source>
        <dbReference type="SAM" id="MobiDB-lite"/>
    </source>
</evidence>
<organism evidence="3 4">
    <name type="scientific">Pendulispora rubella</name>
    <dbReference type="NCBI Taxonomy" id="2741070"/>
    <lineage>
        <taxon>Bacteria</taxon>
        <taxon>Pseudomonadati</taxon>
        <taxon>Myxococcota</taxon>
        <taxon>Myxococcia</taxon>
        <taxon>Myxococcales</taxon>
        <taxon>Sorangiineae</taxon>
        <taxon>Pendulisporaceae</taxon>
        <taxon>Pendulispora</taxon>
    </lineage>
</organism>
<protein>
    <recommendedName>
        <fullName evidence="5">Cytochrome c domain-containing protein</fullName>
    </recommendedName>
</protein>
<feature type="signal peptide" evidence="2">
    <location>
        <begin position="1"/>
        <end position="23"/>
    </location>
</feature>